<dbReference type="Proteomes" id="UP001231649">
    <property type="component" value="Chromosome 30"/>
</dbReference>
<proteinExistence type="predicted"/>
<name>A0ACC2Q149_9NEOP</name>
<reference evidence="1" key="1">
    <citation type="submission" date="2023-03" db="EMBL/GenBank/DDBJ databases">
        <title>Chromosome-level genomes of two armyworms, Mythimna separata and Mythimna loreyi, provide insights into the biosynthesis and reception of sex pheromones.</title>
        <authorList>
            <person name="Zhao H."/>
        </authorList>
    </citation>
    <scope>NUCLEOTIDE SEQUENCE</scope>
    <source>
        <strain evidence="1">BeijingLab</strain>
    </source>
</reference>
<dbReference type="EMBL" id="CM056806">
    <property type="protein sequence ID" value="KAJ8704795.1"/>
    <property type="molecule type" value="Genomic_DNA"/>
</dbReference>
<evidence type="ECO:0000313" key="1">
    <source>
        <dbReference type="EMBL" id="KAJ8704795.1"/>
    </source>
</evidence>
<keyword evidence="2" id="KW-1185">Reference proteome</keyword>
<comment type="caution">
    <text evidence="1">The sequence shown here is derived from an EMBL/GenBank/DDBJ whole genome shotgun (WGS) entry which is preliminary data.</text>
</comment>
<accession>A0ACC2Q149</accession>
<protein>
    <submittedName>
        <fullName evidence="1">Uncharacterized protein</fullName>
    </submittedName>
</protein>
<gene>
    <name evidence="1" type="ORF">PYW08_012115</name>
</gene>
<organism evidence="1 2">
    <name type="scientific">Mythimna loreyi</name>
    <dbReference type="NCBI Taxonomy" id="667449"/>
    <lineage>
        <taxon>Eukaryota</taxon>
        <taxon>Metazoa</taxon>
        <taxon>Ecdysozoa</taxon>
        <taxon>Arthropoda</taxon>
        <taxon>Hexapoda</taxon>
        <taxon>Insecta</taxon>
        <taxon>Pterygota</taxon>
        <taxon>Neoptera</taxon>
        <taxon>Endopterygota</taxon>
        <taxon>Lepidoptera</taxon>
        <taxon>Glossata</taxon>
        <taxon>Ditrysia</taxon>
        <taxon>Noctuoidea</taxon>
        <taxon>Noctuidae</taxon>
        <taxon>Noctuinae</taxon>
        <taxon>Hadenini</taxon>
        <taxon>Mythimna</taxon>
    </lineage>
</organism>
<sequence>MAKEVALIIIGLAAISALPYDPVIRKLEEGPRYQHVQGPDGVHLADVWATVSDVAEAARYNPDRQNVYHLFTRQNPTVSQPLLIGSDGLLGITNYNPNRRTIILVHGWLDSVTADFNAVLVPAFLSAEDVNVIVVDWSAGAGSINYWTAMTNSVPSGESVGRFINWLNTATGAVPTMYHLVGHNLGGHQVGIAARNVQGTVAYITALDPSLLGWTGQNVDKLRSSDAGYTEVIHTNAGFYGYIMPLGDADFYPNGGINMPGCDSHDCDLARSYYYMGESLTRGGFIGQRCASYITAMTGNCNLWGTLRMGGLVPKTGNSGIYHLETNSSPPFSRIPTDPTLEAAFAAVPAAPSSPELAADVDPLGLVPSPLAETPAADKAPDPPSTPTIPDPGPVKPEIAAAFPDPSLESDVDVDAAAESVPLDPEPVNAAKPVPINPESVPVPVPTAPAKSFPVDPKPAPVSVVELLVPEPAAVPVVAAESVPPVPEPAAVPVAAAKPLPLDPVLVSAADPLPLDPVPVATAELLPLVPEPTAVPVAAVEPVPSVPEPATVSVAAAKPLPLDPKPVPGPAVVADPFPLDPLPVANAEPLPFDPVPVSAADLLPFVPVPVAAAELLPLDPKPVPDPAAVADPLPSDPEPAVVPVAAADPLPLVPVAAATAELASPVPVPEDAAALPDPTPVDPPIAPEPLPTPSLDPEADPAAAPDTFPLPSVDAEMAPELAAEPDPVLVPFPLAAPEAPKDADAPPDPDSLGPDMERDLESAADREFPAAPSVPLAAPPGNVHFN</sequence>
<evidence type="ECO:0000313" key="2">
    <source>
        <dbReference type="Proteomes" id="UP001231649"/>
    </source>
</evidence>